<organism evidence="1 2">
    <name type="scientific">Mesoplasma florum</name>
    <name type="common">Acholeplasma florum</name>
    <dbReference type="NCBI Taxonomy" id="2151"/>
    <lineage>
        <taxon>Bacteria</taxon>
        <taxon>Bacillati</taxon>
        <taxon>Mycoplasmatota</taxon>
        <taxon>Mollicutes</taxon>
        <taxon>Entomoplasmatales</taxon>
        <taxon>Entomoplasmataceae</taxon>
        <taxon>Mesoplasma</taxon>
    </lineage>
</organism>
<accession>A0AAD0HSB6</accession>
<evidence type="ECO:0000313" key="1">
    <source>
        <dbReference type="EMBL" id="AVN66047.1"/>
    </source>
</evidence>
<dbReference type="RefSeq" id="WP_023026148.1">
    <property type="nucleotide sequence ID" value="NZ_CP022432.1"/>
</dbReference>
<dbReference type="EMBL" id="CP022432">
    <property type="protein sequence ID" value="AVN66047.1"/>
    <property type="molecule type" value="Genomic_DNA"/>
</dbReference>
<sequence length="376" mass="44623">MLNQIKEEVNTDILVENIISNGNQSFLAPEIVFINKPYTINKNSYFKMLVSLNLNPNMVDVDEYKKIYGITNLDFKLYNSDLKEIKPASTITKNYEINNRSKIFFEFEIPISLKEEHAINLSFGFSHEFKEIKYKSKGFIKINPTFNKVDNEININLINYLTYYDIKNEIKKWTSDCILSANLNLNFNQLEVNRYYKNFAEMTISFNEENQHLINNNKVILEEIQQAKNNKIFPHLILEDFKINDENDFKNYYSGKLTAKLVENENLFLINYEGLSVLDEKTKKVLLNEGLDGLYINPYNWNLDQCMVMRLNIFGETFTFNSIIKSYNKYQFIDNLNFNIQNSKKFIYKFDKSFWTILILLNAEEIKEMIKDYEIF</sequence>
<evidence type="ECO:0000313" key="2">
    <source>
        <dbReference type="Proteomes" id="UP000237990"/>
    </source>
</evidence>
<dbReference type="Proteomes" id="UP000237990">
    <property type="component" value="Chromosome"/>
</dbReference>
<reference evidence="1 2" key="1">
    <citation type="submission" date="2017-07" db="EMBL/GenBank/DDBJ databases">
        <title>Comparative genomic analysis of Mesoplasma florum.</title>
        <authorList>
            <person name="Baby V."/>
            <person name="Lachance J.-C."/>
            <person name="Gagnon J."/>
            <person name="Lucier J.-F."/>
            <person name="Matteau D."/>
            <person name="Knight T.F."/>
            <person name="Rodrigue S."/>
        </authorList>
    </citation>
    <scope>NUCLEOTIDE SEQUENCE [LARGE SCALE GENOMIC DNA]</scope>
    <source>
        <strain evidence="1 2">W12</strain>
    </source>
</reference>
<proteinExistence type="predicted"/>
<dbReference type="AlphaFoldDB" id="A0AAD0HSB6"/>
<name>A0AAD0HSB6_MESFO</name>
<protein>
    <submittedName>
        <fullName evidence="1">Uncharacterized protein</fullName>
    </submittedName>
</protein>
<gene>
    <name evidence="1" type="ORF">MflW12_6420</name>
</gene>